<gene>
    <name evidence="2" type="ORF">FisN_19Hu187</name>
</gene>
<dbReference type="Proteomes" id="UP000198406">
    <property type="component" value="Unassembled WGS sequence"/>
</dbReference>
<protein>
    <submittedName>
        <fullName evidence="2">Uncharacterized protein</fullName>
    </submittedName>
</protein>
<feature type="coiled-coil region" evidence="1">
    <location>
        <begin position="339"/>
        <end position="415"/>
    </location>
</feature>
<evidence type="ECO:0000313" key="2">
    <source>
        <dbReference type="EMBL" id="GAX19608.1"/>
    </source>
</evidence>
<feature type="coiled-coil region" evidence="1">
    <location>
        <begin position="509"/>
        <end position="546"/>
    </location>
</feature>
<accession>A0A1Z5K0R0</accession>
<name>A0A1Z5K0R0_FISSO</name>
<feature type="coiled-coil region" evidence="1">
    <location>
        <begin position="774"/>
        <end position="869"/>
    </location>
</feature>
<feature type="coiled-coil region" evidence="1">
    <location>
        <begin position="157"/>
        <end position="304"/>
    </location>
</feature>
<dbReference type="AlphaFoldDB" id="A0A1Z5K0R0"/>
<dbReference type="InParanoid" id="A0A1Z5K0R0"/>
<evidence type="ECO:0000256" key="1">
    <source>
        <dbReference type="SAM" id="Coils"/>
    </source>
</evidence>
<feature type="coiled-coil region" evidence="1">
    <location>
        <begin position="10"/>
        <end position="69"/>
    </location>
</feature>
<proteinExistence type="predicted"/>
<evidence type="ECO:0000313" key="3">
    <source>
        <dbReference type="Proteomes" id="UP000198406"/>
    </source>
</evidence>
<feature type="coiled-coil region" evidence="1">
    <location>
        <begin position="439"/>
        <end position="480"/>
    </location>
</feature>
<sequence length="1000" mass="114789">MGDNNVLDALREREERITELTNEVSLLQRELFESEEEAANAISIWEQSYANLEAELQLAKKNNSERNDSEDVDDRDSLLTKMTIHIATLNEQLLFYRTQTPPLAAIDKNDRVNSEVVDSPANIKDASVTQLEDLHEKDADEAFAEQRSDEGPEETILSSLHAEVNRLQCDIKVMQEEKQTSVAELQERLALATSEMVETKQQLGLLKTELEQNKLQANEKAEFIKQLNLERDLLSESLRRLEDQYEKDVLAFNVERKKLEDDLSSTQKELNTKTTQAEKLTNDVRECQEALIQMELKMKGADEEVRLRILLDEKTAAMVLLEEDLKLKTSALQSRSGEWENAKQREAELEREISRLQSELSDQEEEAEIAIASWETRCEELEELCKFSQDDKDRLNDALEQARTFETRLRETEELFNARLETAISEHDRVQKALADTLRLQTQAEHERLELIANTLQNEKAVLIAERDNLATRVAELDDEVLESRDAMRFSITNGMSDKAFEIATQSLLEQLNQMSEEAALNAASLDTERRDRQAAEEEVRRLRTDLALILGMEDGNENFAEIQKLTLETKGYIQRKEAAEIQSLRSSLERAQTELFGSKASEMESKELSAKANIQASALEQELMTSKNDFQYLVKTMEEMREAELSRRVSFEYRINSLENDKAMLKKIHATEMDNLRNELNQVCIERDRLFVSLKDSEKSKEALMLAPNRAQLSNLNEDTDLNAELEILKIEKARLFAATADETLQFERRLRAAVAAERSSSEADLILEKELRLAAERSVDALKHELEQMQVNLGRPFDPDDGLSASEAIPTSHEMKELKTQIESLLMEKEKLELQVNTIKAESQRRIEELTRECREVKSEALRVERDNLFEAELQAEMSHVQNNVSFRRNEIDAEESQGIFEEKKDAMQLEHLHRLYEAIKDQKETIEEERSVYFELLAEQDDLLALLAQQDLTESCLKAALRRLGGDEAVEEAAQEARQRAEAKYGKYIEVSAVEST</sequence>
<organism evidence="2 3">
    <name type="scientific">Fistulifera solaris</name>
    <name type="common">Oleaginous diatom</name>
    <dbReference type="NCBI Taxonomy" id="1519565"/>
    <lineage>
        <taxon>Eukaryota</taxon>
        <taxon>Sar</taxon>
        <taxon>Stramenopiles</taxon>
        <taxon>Ochrophyta</taxon>
        <taxon>Bacillariophyta</taxon>
        <taxon>Bacillariophyceae</taxon>
        <taxon>Bacillariophycidae</taxon>
        <taxon>Naviculales</taxon>
        <taxon>Naviculaceae</taxon>
        <taxon>Fistulifera</taxon>
    </lineage>
</organism>
<keyword evidence="3" id="KW-1185">Reference proteome</keyword>
<reference evidence="2 3" key="1">
    <citation type="journal article" date="2015" name="Plant Cell">
        <title>Oil accumulation by the oleaginous diatom Fistulifera solaris as revealed by the genome and transcriptome.</title>
        <authorList>
            <person name="Tanaka T."/>
            <person name="Maeda Y."/>
            <person name="Veluchamy A."/>
            <person name="Tanaka M."/>
            <person name="Abida H."/>
            <person name="Marechal E."/>
            <person name="Bowler C."/>
            <person name="Muto M."/>
            <person name="Sunaga Y."/>
            <person name="Tanaka M."/>
            <person name="Yoshino T."/>
            <person name="Taniguchi T."/>
            <person name="Fukuda Y."/>
            <person name="Nemoto M."/>
            <person name="Matsumoto M."/>
            <person name="Wong P.S."/>
            <person name="Aburatani S."/>
            <person name="Fujibuchi W."/>
        </authorList>
    </citation>
    <scope>NUCLEOTIDE SEQUENCE [LARGE SCALE GENOMIC DNA]</scope>
    <source>
        <strain evidence="2 3">JPCC DA0580</strain>
    </source>
</reference>
<dbReference type="EMBL" id="BDSP01000137">
    <property type="protein sequence ID" value="GAX19608.1"/>
    <property type="molecule type" value="Genomic_DNA"/>
</dbReference>
<keyword evidence="1" id="KW-0175">Coiled coil</keyword>
<comment type="caution">
    <text evidence="2">The sequence shown here is derived from an EMBL/GenBank/DDBJ whole genome shotgun (WGS) entry which is preliminary data.</text>
</comment>